<feature type="compositionally biased region" description="Polar residues" evidence="1">
    <location>
        <begin position="725"/>
        <end position="734"/>
    </location>
</feature>
<feature type="region of interest" description="Disordered" evidence="1">
    <location>
        <begin position="1227"/>
        <end position="1266"/>
    </location>
</feature>
<dbReference type="KEGG" id="aplc:110980713"/>
<feature type="region of interest" description="Disordered" evidence="1">
    <location>
        <begin position="669"/>
        <end position="692"/>
    </location>
</feature>
<feature type="compositionally biased region" description="Basic residues" evidence="1">
    <location>
        <begin position="115"/>
        <end position="130"/>
    </location>
</feature>
<feature type="compositionally biased region" description="Basic and acidic residues" evidence="1">
    <location>
        <begin position="813"/>
        <end position="823"/>
    </location>
</feature>
<feature type="region of interest" description="Disordered" evidence="1">
    <location>
        <begin position="972"/>
        <end position="1046"/>
    </location>
</feature>
<protein>
    <submittedName>
        <fullName evidence="3 4">Uncharacterized protein LOC110980713</fullName>
    </submittedName>
</protein>
<feature type="compositionally biased region" description="Basic and acidic residues" evidence="1">
    <location>
        <begin position="56"/>
        <end position="65"/>
    </location>
</feature>
<reference evidence="3 4" key="1">
    <citation type="submission" date="2025-04" db="UniProtKB">
        <authorList>
            <consortium name="RefSeq"/>
        </authorList>
    </citation>
    <scope>IDENTIFICATION</scope>
</reference>
<feature type="compositionally biased region" description="Basic and acidic residues" evidence="1">
    <location>
        <begin position="359"/>
        <end position="368"/>
    </location>
</feature>
<dbReference type="Proteomes" id="UP000694845">
    <property type="component" value="Unplaced"/>
</dbReference>
<feature type="region of interest" description="Disordered" evidence="1">
    <location>
        <begin position="41"/>
        <end position="74"/>
    </location>
</feature>
<feature type="region of interest" description="Disordered" evidence="1">
    <location>
        <begin position="718"/>
        <end position="801"/>
    </location>
</feature>
<accession>A0A8B7YJ91</accession>
<feature type="region of interest" description="Disordered" evidence="1">
    <location>
        <begin position="210"/>
        <end position="229"/>
    </location>
</feature>
<feature type="region of interest" description="Disordered" evidence="1">
    <location>
        <begin position="86"/>
        <end position="162"/>
    </location>
</feature>
<feature type="compositionally biased region" description="Polar residues" evidence="1">
    <location>
        <begin position="775"/>
        <end position="785"/>
    </location>
</feature>
<feature type="compositionally biased region" description="Basic and acidic residues" evidence="1">
    <location>
        <begin position="760"/>
        <end position="770"/>
    </location>
</feature>
<feature type="compositionally biased region" description="Basic and acidic residues" evidence="1">
    <location>
        <begin position="1032"/>
        <end position="1043"/>
    </location>
</feature>
<feature type="region of interest" description="Disordered" evidence="1">
    <location>
        <begin position="1"/>
        <end position="26"/>
    </location>
</feature>
<organism evidence="2 3">
    <name type="scientific">Acanthaster planci</name>
    <name type="common">Crown-of-thorns starfish</name>
    <dbReference type="NCBI Taxonomy" id="133434"/>
    <lineage>
        <taxon>Eukaryota</taxon>
        <taxon>Metazoa</taxon>
        <taxon>Echinodermata</taxon>
        <taxon>Eleutherozoa</taxon>
        <taxon>Asterozoa</taxon>
        <taxon>Asteroidea</taxon>
        <taxon>Valvatacea</taxon>
        <taxon>Valvatida</taxon>
        <taxon>Acanthasteridae</taxon>
        <taxon>Acanthaster</taxon>
    </lineage>
</organism>
<evidence type="ECO:0000313" key="4">
    <source>
        <dbReference type="RefSeq" id="XP_022093320.1"/>
    </source>
</evidence>
<dbReference type="OMA" id="TEMRTEY"/>
<dbReference type="RefSeq" id="XP_022093319.1">
    <property type="nucleotide sequence ID" value="XM_022237627.1"/>
</dbReference>
<feature type="compositionally biased region" description="Basic residues" evidence="1">
    <location>
        <begin position="735"/>
        <end position="752"/>
    </location>
</feature>
<feature type="compositionally biased region" description="Polar residues" evidence="1">
    <location>
        <begin position="1016"/>
        <end position="1031"/>
    </location>
</feature>
<feature type="region of interest" description="Disordered" evidence="1">
    <location>
        <begin position="813"/>
        <end position="832"/>
    </location>
</feature>
<feature type="compositionally biased region" description="Basic and acidic residues" evidence="1">
    <location>
        <begin position="898"/>
        <end position="911"/>
    </location>
</feature>
<feature type="compositionally biased region" description="Polar residues" evidence="1">
    <location>
        <begin position="46"/>
        <end position="55"/>
    </location>
</feature>
<dbReference type="OrthoDB" id="10678139at2759"/>
<feature type="compositionally biased region" description="Polar residues" evidence="1">
    <location>
        <begin position="1184"/>
        <end position="1205"/>
    </location>
</feature>
<sequence>MKGRRRSLPKNETPSSSPGPEFWMDVERRGPGILRYISPLRMRGTPRSNKLTTRSWQEDPHKESAKTCWKNTTDKPTPFTWRDLQPVTGNKSTLKKDNSATFGQDVQQTQGMRLCSKRKRRRKRRKRKRDIHTAENKRNASDLRQESDKQETKNESLGNRCIASRHYERKSVVQGKNVVASDSQRYCADPHRQSPSITCKKAVAEGKSLEVSGSHYSKTEQQESSQRQSAERLQAVTGAWALEGSIPQMCNRGKPKGFPSARTRIARFEAKRLERIRKRKRSCESLRIVVGHGQPLPQEAGHYNIPSAQLVTSTLKEDADYPTPDSVDPLMPLHNQHVASPLTRVCGVKEWISTFEAKQRNSIQDRRSSSKTINHQSCNQSETFTQPDSQSAALTGQETVSIPAPSLDAQDATSVIRHPEVNPDPVEAFISPQFHGVQTSITALLPPNCNSEPKQKRLKSALDQEAISSGDVSQQRTPVSGACNAASSITHPDMCKCNGPILCNTTPSGDKHTNGTLMTNGQQSCCKASVSHLSAAESLCCPASHRVMHRYKSICKTPPSVRRNALVSPLEFGHDASPLQWALPITSHFWSLTGQPSQKEWHEARKTREGAVSLTNRMYQQNGQHFKFPLVNNSELRTDLDKGVFASPLIKSTQGASVTKCTQLLRRSLQKRRRNNHGSCPESGKWTDTSSACSLSSSDVVSGVMAPGQSSVVKIAKHPPPVEFENNTDNNKSSAKAKRARPVHRAPHRRRSGTPVSSSESEKYTDRDLFKVSSEAGTSVQQQPASALPVPKTLSPPSPFGFIRLISNRDRRFERRKEPDRMQRLFSSSDETDPSIATARAASLDFLQKDWDKDVDEDCCSDGADGSGLGNQGCITDDDAVDEPDGGRFINNPESSDDGEKNDQDSDHNDWSSEEEDVGRDDESTARHYSNNLKAVGSSDTGAEGNNGHLGEAGDDGANSLDFDVCDCLSDDGITSRDDGDGSENGKLSDSGHESDGNVRSSEMDENGSWVYSLVDQKNGSNTAKHMSVSCSKEEQQNSRDADVNNENLGACVHGCEQDLESDIINVEDDEEESVIEDTCNVGSPLPQTPVCSLRLRKARQSQDGLSRTKTRVSSQKTVITDVGKFKEQEKVVKKLAKRSHASKHEKSRQVSACHGSDDRLLRINTKTSRQAKQTTGEKKNETDQSIAATPQNSKQIPANTNPSEVTPLHYICHRDGLIRHRRKLRWPGPRPQRAKKTGLLTGLKGKQKTSSAKQESAPKGSANSALLRTNSQAVNSVALQEILAKRTEANRAVSQSMVSSFPVDWEEPVKHSRLLNEHRQFLQDRFLKLLMKRGKEMRLTNRPSLLDLTLKDQLKEQRREREQDRKWRRKLTADIKSDKWINYETLPQVFTVQKTKEFHPKDPTEMRTEYAV</sequence>
<feature type="compositionally biased region" description="Polar residues" evidence="1">
    <location>
        <begin position="927"/>
        <end position="941"/>
    </location>
</feature>
<feature type="compositionally biased region" description="Basic and acidic residues" evidence="1">
    <location>
        <begin position="131"/>
        <end position="154"/>
    </location>
</feature>
<feature type="compositionally biased region" description="Polar residues" evidence="1">
    <location>
        <begin position="370"/>
        <end position="396"/>
    </location>
</feature>
<feature type="compositionally biased region" description="Polar residues" evidence="1">
    <location>
        <begin position="1165"/>
        <end position="1175"/>
    </location>
</feature>
<gene>
    <name evidence="3 4" type="primary">LOC110980713</name>
</gene>
<evidence type="ECO:0000256" key="1">
    <source>
        <dbReference type="SAM" id="MobiDB-lite"/>
    </source>
</evidence>
<dbReference type="GeneID" id="110980713"/>
<dbReference type="RefSeq" id="XP_022093320.1">
    <property type="nucleotide sequence ID" value="XM_022237628.1"/>
</dbReference>
<proteinExistence type="predicted"/>
<feature type="region of interest" description="Disordered" evidence="1">
    <location>
        <begin position="359"/>
        <end position="396"/>
    </location>
</feature>
<feature type="region of interest" description="Disordered" evidence="1">
    <location>
        <begin position="864"/>
        <end position="957"/>
    </location>
</feature>
<evidence type="ECO:0000313" key="3">
    <source>
        <dbReference type="RefSeq" id="XP_022093319.1"/>
    </source>
</evidence>
<evidence type="ECO:0000313" key="2">
    <source>
        <dbReference type="Proteomes" id="UP000694845"/>
    </source>
</evidence>
<name>A0A8B7YJ91_ACAPL</name>
<keyword evidence="2" id="KW-1185">Reference proteome</keyword>
<feature type="region of interest" description="Disordered" evidence="1">
    <location>
        <begin position="1137"/>
        <end position="1207"/>
    </location>
</feature>
<feature type="compositionally biased region" description="Polar residues" evidence="1">
    <location>
        <begin position="99"/>
        <end position="111"/>
    </location>
</feature>